<evidence type="ECO:0000256" key="1">
    <source>
        <dbReference type="SAM" id="Phobius"/>
    </source>
</evidence>
<name>A0ABN1TZH4_9ACTN</name>
<dbReference type="Pfam" id="PF13160">
    <property type="entry name" value="DUF3995"/>
    <property type="match status" value="1"/>
</dbReference>
<dbReference type="RefSeq" id="WP_344626798.1">
    <property type="nucleotide sequence ID" value="NZ_BAAALD010000078.1"/>
</dbReference>
<keyword evidence="1" id="KW-0812">Transmembrane</keyword>
<accession>A0ABN1TZH4</accession>
<feature type="transmembrane region" description="Helical" evidence="1">
    <location>
        <begin position="63"/>
        <end position="81"/>
    </location>
</feature>
<keyword evidence="1" id="KW-1133">Transmembrane helix</keyword>
<sequence length="164" mass="16942">MDRTVDRTEQRIVQRTGTAVAALLAADAALHLYWATGLTWPAADSRALSQAVLNADVPFTPPVVLPLAALLLAAAAAVLARAHGLGGPRTARLCRLATAAVATGLLLRGAAGIVWACGPGTDPGSAFRLLDQVLYTPLCLGFGAAAARAAGLRPRRAVRDFRRG</sequence>
<reference evidence="2 3" key="1">
    <citation type="journal article" date="2019" name="Int. J. Syst. Evol. Microbiol.">
        <title>The Global Catalogue of Microorganisms (GCM) 10K type strain sequencing project: providing services to taxonomists for standard genome sequencing and annotation.</title>
        <authorList>
            <consortium name="The Broad Institute Genomics Platform"/>
            <consortium name="The Broad Institute Genome Sequencing Center for Infectious Disease"/>
            <person name="Wu L."/>
            <person name="Ma J."/>
        </authorList>
    </citation>
    <scope>NUCLEOTIDE SEQUENCE [LARGE SCALE GENOMIC DNA]</scope>
    <source>
        <strain evidence="2 3">JCM 13002</strain>
    </source>
</reference>
<keyword evidence="1" id="KW-0472">Membrane</keyword>
<comment type="caution">
    <text evidence="2">The sequence shown here is derived from an EMBL/GenBank/DDBJ whole genome shotgun (WGS) entry which is preliminary data.</text>
</comment>
<protein>
    <recommendedName>
        <fullName evidence="4">DUF3995 domain-containing protein</fullName>
    </recommendedName>
</protein>
<organism evidence="2 3">
    <name type="scientific">Kitasatospora arboriphila</name>
    <dbReference type="NCBI Taxonomy" id="258052"/>
    <lineage>
        <taxon>Bacteria</taxon>
        <taxon>Bacillati</taxon>
        <taxon>Actinomycetota</taxon>
        <taxon>Actinomycetes</taxon>
        <taxon>Kitasatosporales</taxon>
        <taxon>Streptomycetaceae</taxon>
        <taxon>Kitasatospora</taxon>
    </lineage>
</organism>
<dbReference type="Proteomes" id="UP001499987">
    <property type="component" value="Unassembled WGS sequence"/>
</dbReference>
<keyword evidence="3" id="KW-1185">Reference proteome</keyword>
<feature type="transmembrane region" description="Helical" evidence="1">
    <location>
        <begin position="20"/>
        <end position="43"/>
    </location>
</feature>
<evidence type="ECO:0000313" key="3">
    <source>
        <dbReference type="Proteomes" id="UP001499987"/>
    </source>
</evidence>
<dbReference type="InterPro" id="IPR025058">
    <property type="entry name" value="DUF3995"/>
</dbReference>
<evidence type="ECO:0000313" key="2">
    <source>
        <dbReference type="EMBL" id="GAA1110169.1"/>
    </source>
</evidence>
<gene>
    <name evidence="2" type="ORF">GCM10009663_59640</name>
</gene>
<proteinExistence type="predicted"/>
<evidence type="ECO:0008006" key="4">
    <source>
        <dbReference type="Google" id="ProtNLM"/>
    </source>
</evidence>
<feature type="transmembrane region" description="Helical" evidence="1">
    <location>
        <begin position="134"/>
        <end position="152"/>
    </location>
</feature>
<feature type="transmembrane region" description="Helical" evidence="1">
    <location>
        <begin position="93"/>
        <end position="114"/>
    </location>
</feature>
<dbReference type="EMBL" id="BAAALD010000078">
    <property type="protein sequence ID" value="GAA1110169.1"/>
    <property type="molecule type" value="Genomic_DNA"/>
</dbReference>